<accession>A0ABT7QUN8</accession>
<comment type="caution">
    <text evidence="5">The sequence shown here is derived from an EMBL/GenBank/DDBJ whole genome shotgun (WGS) entry which is preliminary data.</text>
</comment>
<evidence type="ECO:0000313" key="5">
    <source>
        <dbReference type="EMBL" id="MDM5264786.1"/>
    </source>
</evidence>
<dbReference type="InterPro" id="IPR029442">
    <property type="entry name" value="GyrI-like"/>
</dbReference>
<sequence length="292" mass="34911">MKQETLDKKIKISNDLMFYFYKHIETDINIDELADHFKINKFYMHKIFKEVFGRNIYESIKYIRLQKASNLLLTNKYSTISEVANECGYSSQTSFIRAFKERFSMTPNKWRKGGYKDYSHKILLQSPKAQASTASFEQIEPQIVKMPQQSAYYIRHRGYGYEKSKLTWQKIQTWIYQNELKDYMEMSLFHDNPTITPLDECHYVACIVPNDEKELKDQRLPSFNISGGVYAKFDFEGKRGDLLKLIHWVYHEWLPKSEYQTTTKPPYAVYHKNHYLNQDEEFAISFYLSIKF</sequence>
<dbReference type="SMART" id="SM00871">
    <property type="entry name" value="AraC_E_bind"/>
    <property type="match status" value="1"/>
</dbReference>
<dbReference type="PRINTS" id="PR00032">
    <property type="entry name" value="HTHARAC"/>
</dbReference>
<dbReference type="Gene3D" id="1.10.10.60">
    <property type="entry name" value="Homeodomain-like"/>
    <property type="match status" value="1"/>
</dbReference>
<dbReference type="PROSITE" id="PS00041">
    <property type="entry name" value="HTH_ARAC_FAMILY_1"/>
    <property type="match status" value="1"/>
</dbReference>
<keyword evidence="3" id="KW-0804">Transcription</keyword>
<dbReference type="PANTHER" id="PTHR40055:SF1">
    <property type="entry name" value="TRANSCRIPTIONAL REGULATOR YGIV-RELATED"/>
    <property type="match status" value="1"/>
</dbReference>
<dbReference type="Proteomes" id="UP001169066">
    <property type="component" value="Unassembled WGS sequence"/>
</dbReference>
<organism evidence="5 6">
    <name type="scientific">Sulfurovum xiamenensis</name>
    <dbReference type="NCBI Taxonomy" id="3019066"/>
    <lineage>
        <taxon>Bacteria</taxon>
        <taxon>Pseudomonadati</taxon>
        <taxon>Campylobacterota</taxon>
        <taxon>Epsilonproteobacteria</taxon>
        <taxon>Campylobacterales</taxon>
        <taxon>Sulfurovaceae</taxon>
        <taxon>Sulfurovum</taxon>
    </lineage>
</organism>
<evidence type="ECO:0000256" key="1">
    <source>
        <dbReference type="ARBA" id="ARBA00023015"/>
    </source>
</evidence>
<dbReference type="SMART" id="SM00342">
    <property type="entry name" value="HTH_ARAC"/>
    <property type="match status" value="1"/>
</dbReference>
<reference evidence="5" key="1">
    <citation type="submission" date="2023-01" db="EMBL/GenBank/DDBJ databases">
        <title>Sulfurovum sp. XTW-4 genome assembly.</title>
        <authorList>
            <person name="Wang J."/>
        </authorList>
    </citation>
    <scope>NUCLEOTIDE SEQUENCE</scope>
    <source>
        <strain evidence="5">XTW-4</strain>
    </source>
</reference>
<dbReference type="Pfam" id="PF12833">
    <property type="entry name" value="HTH_18"/>
    <property type="match status" value="1"/>
</dbReference>
<name>A0ABT7QUN8_9BACT</name>
<dbReference type="RefSeq" id="WP_289402669.1">
    <property type="nucleotide sequence ID" value="NZ_JAQIBC010000019.1"/>
</dbReference>
<dbReference type="InterPro" id="IPR018060">
    <property type="entry name" value="HTH_AraC"/>
</dbReference>
<keyword evidence="6" id="KW-1185">Reference proteome</keyword>
<protein>
    <submittedName>
        <fullName evidence="5">Helix-turn-helix domain-containing protein</fullName>
    </submittedName>
</protein>
<feature type="domain" description="HTH araC/xylS-type" evidence="4">
    <location>
        <begin position="14"/>
        <end position="113"/>
    </location>
</feature>
<dbReference type="SUPFAM" id="SSF46689">
    <property type="entry name" value="Homeodomain-like"/>
    <property type="match status" value="1"/>
</dbReference>
<dbReference type="InterPro" id="IPR009057">
    <property type="entry name" value="Homeodomain-like_sf"/>
</dbReference>
<evidence type="ECO:0000313" key="6">
    <source>
        <dbReference type="Proteomes" id="UP001169066"/>
    </source>
</evidence>
<keyword evidence="1" id="KW-0805">Transcription regulation</keyword>
<evidence type="ECO:0000259" key="4">
    <source>
        <dbReference type="PROSITE" id="PS01124"/>
    </source>
</evidence>
<proteinExistence type="predicted"/>
<evidence type="ECO:0000256" key="2">
    <source>
        <dbReference type="ARBA" id="ARBA00023125"/>
    </source>
</evidence>
<gene>
    <name evidence="5" type="ORF">PF327_11360</name>
</gene>
<dbReference type="InterPro" id="IPR010499">
    <property type="entry name" value="AraC_E-bd"/>
</dbReference>
<dbReference type="PANTHER" id="PTHR40055">
    <property type="entry name" value="TRANSCRIPTIONAL REGULATOR YGIV-RELATED"/>
    <property type="match status" value="1"/>
</dbReference>
<keyword evidence="2" id="KW-0238">DNA-binding</keyword>
<dbReference type="InterPro" id="IPR050908">
    <property type="entry name" value="SmbC-like"/>
</dbReference>
<dbReference type="Pfam" id="PF06445">
    <property type="entry name" value="GyrI-like"/>
    <property type="match status" value="1"/>
</dbReference>
<dbReference type="InterPro" id="IPR020449">
    <property type="entry name" value="Tscrpt_reg_AraC-type_HTH"/>
</dbReference>
<dbReference type="PROSITE" id="PS01124">
    <property type="entry name" value="HTH_ARAC_FAMILY_2"/>
    <property type="match status" value="1"/>
</dbReference>
<dbReference type="EMBL" id="JAQIBC010000019">
    <property type="protein sequence ID" value="MDM5264786.1"/>
    <property type="molecule type" value="Genomic_DNA"/>
</dbReference>
<dbReference type="Gene3D" id="3.20.80.10">
    <property type="entry name" value="Regulatory factor, effector binding domain"/>
    <property type="match status" value="1"/>
</dbReference>
<evidence type="ECO:0000256" key="3">
    <source>
        <dbReference type="ARBA" id="ARBA00023163"/>
    </source>
</evidence>
<dbReference type="InterPro" id="IPR018062">
    <property type="entry name" value="HTH_AraC-typ_CS"/>
</dbReference>
<dbReference type="InterPro" id="IPR011256">
    <property type="entry name" value="Reg_factor_effector_dom_sf"/>
</dbReference>
<dbReference type="SUPFAM" id="SSF55136">
    <property type="entry name" value="Probable bacterial effector-binding domain"/>
    <property type="match status" value="1"/>
</dbReference>